<comment type="caution">
    <text evidence="6">The sequence shown here is derived from an EMBL/GenBank/DDBJ whole genome shotgun (WGS) entry which is preliminary data.</text>
</comment>
<evidence type="ECO:0000256" key="2">
    <source>
        <dbReference type="ARBA" id="ARBA00010274"/>
    </source>
</evidence>
<dbReference type="PANTHER" id="PTHR46776">
    <property type="entry name" value="CYCLIN-DEPENDENT KINASE INHIBITOR 4-RELATED"/>
    <property type="match status" value="1"/>
</dbReference>
<dbReference type="AlphaFoldDB" id="A0ABD3AIZ7"/>
<feature type="domain" description="Cyclin-dependent kinase inhibitor" evidence="5">
    <location>
        <begin position="53"/>
        <end position="92"/>
    </location>
</feature>
<dbReference type="Pfam" id="PF02234">
    <property type="entry name" value="CDI"/>
    <property type="match status" value="1"/>
</dbReference>
<evidence type="ECO:0000256" key="4">
    <source>
        <dbReference type="ARBA" id="ARBA00023306"/>
    </source>
</evidence>
<evidence type="ECO:0000259" key="5">
    <source>
        <dbReference type="Pfam" id="PF02234"/>
    </source>
</evidence>
<evidence type="ECO:0000313" key="6">
    <source>
        <dbReference type="EMBL" id="KAL3531116.1"/>
    </source>
</evidence>
<sequence>MLIDPVLFSRSARESTACSFIRYVNAATPESCTRQKTVNAVNRRTRSAILDNIPSAAEIEEFFAPAEQQQQEFINKYNFDIVNDIPLPGRYKGSIKAEITCYTFDKTIGIALRDGAVQSALDRYHSQNLAN</sequence>
<protein>
    <recommendedName>
        <fullName evidence="5">Cyclin-dependent kinase inhibitor domain-containing protein</fullName>
    </recommendedName>
</protein>
<dbReference type="InterPro" id="IPR044275">
    <property type="entry name" value="KRP"/>
</dbReference>
<evidence type="ECO:0000256" key="3">
    <source>
        <dbReference type="ARBA" id="ARBA00023013"/>
    </source>
</evidence>
<proteinExistence type="inferred from homology"/>
<dbReference type="InterPro" id="IPR003175">
    <property type="entry name" value="CDI_dom"/>
</dbReference>
<evidence type="ECO:0000313" key="7">
    <source>
        <dbReference type="Proteomes" id="UP001630127"/>
    </source>
</evidence>
<dbReference type="InterPro" id="IPR044898">
    <property type="entry name" value="CDI_dom_sf"/>
</dbReference>
<name>A0ABD3AIZ7_9GENT</name>
<keyword evidence="4" id="KW-0131">Cell cycle</keyword>
<comment type="subcellular location">
    <subcellularLocation>
        <location evidence="1">Nucleus</location>
        <location evidence="1">Nucleoplasm</location>
    </subcellularLocation>
</comment>
<accession>A0ABD3AIZ7</accession>
<organism evidence="6 7">
    <name type="scientific">Cinchona calisaya</name>
    <dbReference type="NCBI Taxonomy" id="153742"/>
    <lineage>
        <taxon>Eukaryota</taxon>
        <taxon>Viridiplantae</taxon>
        <taxon>Streptophyta</taxon>
        <taxon>Embryophyta</taxon>
        <taxon>Tracheophyta</taxon>
        <taxon>Spermatophyta</taxon>
        <taxon>Magnoliopsida</taxon>
        <taxon>eudicotyledons</taxon>
        <taxon>Gunneridae</taxon>
        <taxon>Pentapetalae</taxon>
        <taxon>asterids</taxon>
        <taxon>lamiids</taxon>
        <taxon>Gentianales</taxon>
        <taxon>Rubiaceae</taxon>
        <taxon>Cinchonoideae</taxon>
        <taxon>Cinchoneae</taxon>
        <taxon>Cinchona</taxon>
    </lineage>
</organism>
<evidence type="ECO:0000256" key="1">
    <source>
        <dbReference type="ARBA" id="ARBA00004642"/>
    </source>
</evidence>
<dbReference type="EMBL" id="JBJUIK010000004">
    <property type="protein sequence ID" value="KAL3531116.1"/>
    <property type="molecule type" value="Genomic_DNA"/>
</dbReference>
<dbReference type="GO" id="GO:0005654">
    <property type="term" value="C:nucleoplasm"/>
    <property type="evidence" value="ECO:0007669"/>
    <property type="project" value="UniProtKB-SubCell"/>
</dbReference>
<feature type="non-terminal residue" evidence="6">
    <location>
        <position position="131"/>
    </location>
</feature>
<keyword evidence="7" id="KW-1185">Reference proteome</keyword>
<dbReference type="Proteomes" id="UP001630127">
    <property type="component" value="Unassembled WGS sequence"/>
</dbReference>
<gene>
    <name evidence="6" type="ORF">ACH5RR_010438</name>
</gene>
<reference evidence="6 7" key="1">
    <citation type="submission" date="2024-11" db="EMBL/GenBank/DDBJ databases">
        <title>A near-complete genome assembly of Cinchona calisaya.</title>
        <authorList>
            <person name="Lian D.C."/>
            <person name="Zhao X.W."/>
            <person name="Wei L."/>
        </authorList>
    </citation>
    <scope>NUCLEOTIDE SEQUENCE [LARGE SCALE GENOMIC DNA]</scope>
    <source>
        <tissue evidence="6">Nenye</tissue>
    </source>
</reference>
<dbReference type="Gene3D" id="4.10.365.10">
    <property type="entry name" value="p27"/>
    <property type="match status" value="1"/>
</dbReference>
<dbReference type="GO" id="GO:0004860">
    <property type="term" value="F:protein kinase inhibitor activity"/>
    <property type="evidence" value="ECO:0007669"/>
    <property type="project" value="UniProtKB-KW"/>
</dbReference>
<comment type="similarity">
    <text evidence="2">Belongs to the CDI family. ICK/KRP subfamily.</text>
</comment>
<keyword evidence="3" id="KW-0649">Protein kinase inhibitor</keyword>